<dbReference type="Pfam" id="PF10613">
    <property type="entry name" value="Lig_chan-Glu_bd"/>
    <property type="match status" value="1"/>
</dbReference>
<evidence type="ECO:0000256" key="2">
    <source>
        <dbReference type="ARBA" id="ARBA00022448"/>
    </source>
</evidence>
<dbReference type="SUPFAM" id="SSF53850">
    <property type="entry name" value="Periplasmic binding protein-like II"/>
    <property type="match status" value="1"/>
</dbReference>
<feature type="binding site" evidence="16">
    <location>
        <position position="510"/>
    </location>
    <ligand>
        <name>L-glutamate</name>
        <dbReference type="ChEBI" id="CHEBI:29985"/>
    </ligand>
</feature>
<organism evidence="23 24">
    <name type="scientific">Folsomia candida</name>
    <name type="common">Springtail</name>
    <dbReference type="NCBI Taxonomy" id="158441"/>
    <lineage>
        <taxon>Eukaryota</taxon>
        <taxon>Metazoa</taxon>
        <taxon>Ecdysozoa</taxon>
        <taxon>Arthropoda</taxon>
        <taxon>Hexapoda</taxon>
        <taxon>Collembola</taxon>
        <taxon>Entomobryomorpha</taxon>
        <taxon>Isotomoidea</taxon>
        <taxon>Isotomidae</taxon>
        <taxon>Proisotominae</taxon>
        <taxon>Folsomia</taxon>
    </lineage>
</organism>
<dbReference type="SMART" id="SM00079">
    <property type="entry name" value="PBPe"/>
    <property type="match status" value="1"/>
</dbReference>
<feature type="chain" id="PRO_5013189130" evidence="20">
    <location>
        <begin position="19"/>
        <end position="932"/>
    </location>
</feature>
<feature type="disulfide bond" evidence="18">
    <location>
        <begin position="747"/>
        <end position="810"/>
    </location>
</feature>
<feature type="transmembrane region" description="Helical" evidence="19">
    <location>
        <begin position="829"/>
        <end position="853"/>
    </location>
</feature>
<evidence type="ECO:0000256" key="10">
    <source>
        <dbReference type="ARBA" id="ARBA00023170"/>
    </source>
</evidence>
<comment type="similarity">
    <text evidence="1">Belongs to the glutamate-gated ion channel (TC 1.A.10.1) family.</text>
</comment>
<evidence type="ECO:0000259" key="22">
    <source>
        <dbReference type="SMART" id="SM00918"/>
    </source>
</evidence>
<evidence type="ECO:0000259" key="21">
    <source>
        <dbReference type="SMART" id="SM00079"/>
    </source>
</evidence>
<evidence type="ECO:0000256" key="12">
    <source>
        <dbReference type="ARBA" id="ARBA00023257"/>
    </source>
</evidence>
<keyword evidence="10 23" id="KW-0675">Receptor</keyword>
<dbReference type="FunFam" id="3.40.190.10:FF:000178">
    <property type="entry name" value="Glutamate receptor subunit"/>
    <property type="match status" value="1"/>
</dbReference>
<dbReference type="InterPro" id="IPR015683">
    <property type="entry name" value="Ionotropic_Glu_rcpt"/>
</dbReference>
<evidence type="ECO:0000313" key="23">
    <source>
        <dbReference type="EMBL" id="OXA46486.1"/>
    </source>
</evidence>
<keyword evidence="8" id="KW-0406">Ion transport</keyword>
<dbReference type="FunFam" id="3.40.190.10:FF:000060">
    <property type="entry name" value="Glutamate receptor ionotropic, kainate 1"/>
    <property type="match status" value="1"/>
</dbReference>
<keyword evidence="6 19" id="KW-1133">Transmembrane helix</keyword>
<dbReference type="InterPro" id="IPR019594">
    <property type="entry name" value="Glu/Gly-bd"/>
</dbReference>
<dbReference type="GO" id="GO:0038023">
    <property type="term" value="F:signaling receptor activity"/>
    <property type="evidence" value="ECO:0007669"/>
    <property type="project" value="InterPro"/>
</dbReference>
<keyword evidence="7" id="KW-0770">Synapse</keyword>
<dbReference type="Pfam" id="PF00060">
    <property type="entry name" value="Lig_chan"/>
    <property type="match status" value="1"/>
</dbReference>
<feature type="binding site" evidence="16">
    <location>
        <position position="515"/>
    </location>
    <ligand>
        <name>L-glutamate</name>
        <dbReference type="ChEBI" id="CHEBI:29985"/>
    </ligand>
</feature>
<keyword evidence="24" id="KW-1185">Reference proteome</keyword>
<keyword evidence="2" id="KW-0813">Transport</keyword>
<comment type="subcellular location">
    <subcellularLocation>
        <location evidence="15">Postsynaptic cell membrane</location>
        <topology evidence="15">Multi-pass membrane protein</topology>
    </subcellularLocation>
</comment>
<sequence length="932" mass="104594">MILASLVTLFALAQCALSLPQLLNVGIVLPEEQRGGTIDFGYKWALKVLNRDKVLLPNTTLVGKTMYVKTGDSFRASKELCKLLGTGVVAILGGASNYDPSLEWKLFWTSATMDIPLFFSTPSFAHYKPAQKSGKGRDQFAVRLAPTLQVWGQLLRELTKYLGLQSVAILYEDERGLMRTQALLREPSPVEYIIVRKVSPERYVNVLKEVKGREIRHLIIDCKLDSLPDLLKAILELQMTSYKYHYILTNLDLSTVNMSDFTSAQVNLTSFQIVDQNGRFQNEKWLELKNFGDEELNRGIFDKKTPAIHTETAFAFDSVMALGLGLSSSDASHTIQPANLSCDLKIDRVAPWTDGLSLLNYITSVDFKGISGNVAFKEGDRSSLKIDITRLVPNGWKRVGMWTPDRLLNITKPKAFWDLGLTNATLLVTCVLEKPYVQLKQGGNWTGNDRFTGFSIELLKKIAEKVHFKYVLEVVQDGKYGVYNEETGEWNGVMKQLIEKSADLAIGAITINHARESVIDFTKPFMNLGISILFKKPQRMKPQIFSFLNPLALEIWLSVVVSYVLVSITMFVVARFSPHEWSPTTAAMSYGRGATVGVVRNQFSLKNSFWYPIGTLMQQGSDLNPKTASTRLIGGLWWFFSIIIVSSYTANLAAFLTVERMTTPIESAEDLAEQSEIAYGSLESGSTMTFFRDSKIETYRKMWLVMANKKPSAFSSSYREGISRVLKGNYAFFMESTTIEYVTRENCNLTQIGGQIDSKDYGIALPIGSPWRDKIGLAILEMQELGVIQQERNKWWGSYITSDPDQDYYCNVDYKKQDTKASALGVDNIGGIFVVLVVGLVIAIAVAICEFCWNARINASSDHVGLCSAMADEARFACRCRGPRRRPALTQHCGRCQTGHSKPAQPITYHDYHTYPHQHYHQNVNGLQALQQ</sequence>
<dbReference type="Gene3D" id="1.10.287.70">
    <property type="match status" value="1"/>
</dbReference>
<keyword evidence="14" id="KW-0407">Ion channel</keyword>
<keyword evidence="13" id="KW-1071">Ligand-gated ion channel</keyword>
<dbReference type="Gene3D" id="3.40.190.10">
    <property type="entry name" value="Periplasmic binding protein-like II"/>
    <property type="match status" value="1"/>
</dbReference>
<accession>A0A226DQK6</accession>
<feature type="site" description="Interaction with the cone snail toxin Con-ikot-ikot" evidence="17">
    <location>
        <position position="692"/>
    </location>
</feature>
<feature type="transmembrane region" description="Helical" evidence="19">
    <location>
        <begin position="636"/>
        <end position="658"/>
    </location>
</feature>
<dbReference type="SMART" id="SM00918">
    <property type="entry name" value="Lig_chan-Glu_bd"/>
    <property type="match status" value="1"/>
</dbReference>
<evidence type="ECO:0000256" key="6">
    <source>
        <dbReference type="ARBA" id="ARBA00022989"/>
    </source>
</evidence>
<feature type="domain" description="Ionotropic glutamate receptor L-glutamate and glycine-binding" evidence="22">
    <location>
        <begin position="435"/>
        <end position="499"/>
    </location>
</feature>
<dbReference type="OMA" id="NHEAFHE"/>
<evidence type="ECO:0000256" key="11">
    <source>
        <dbReference type="ARBA" id="ARBA00023180"/>
    </source>
</evidence>
<feature type="signal peptide" evidence="20">
    <location>
        <begin position="1"/>
        <end position="18"/>
    </location>
</feature>
<evidence type="ECO:0000256" key="16">
    <source>
        <dbReference type="PIRSR" id="PIRSR601508-1"/>
    </source>
</evidence>
<evidence type="ECO:0000256" key="1">
    <source>
        <dbReference type="ARBA" id="ARBA00008685"/>
    </source>
</evidence>
<evidence type="ECO:0000256" key="15">
    <source>
        <dbReference type="ARBA" id="ARBA00034104"/>
    </source>
</evidence>
<name>A0A226DQK6_FOLCA</name>
<dbReference type="PRINTS" id="PR00177">
    <property type="entry name" value="NMDARECEPTOR"/>
</dbReference>
<evidence type="ECO:0000256" key="20">
    <source>
        <dbReference type="SAM" id="SignalP"/>
    </source>
</evidence>
<evidence type="ECO:0000313" key="24">
    <source>
        <dbReference type="Proteomes" id="UP000198287"/>
    </source>
</evidence>
<evidence type="ECO:0000256" key="4">
    <source>
        <dbReference type="ARBA" id="ARBA00022692"/>
    </source>
</evidence>
<keyword evidence="9 19" id="KW-0472">Membrane</keyword>
<gene>
    <name evidence="23" type="ORF">Fcan01_18604</name>
</gene>
<evidence type="ECO:0000256" key="5">
    <source>
        <dbReference type="ARBA" id="ARBA00022729"/>
    </source>
</evidence>
<dbReference type="GO" id="GO:0015276">
    <property type="term" value="F:ligand-gated monoatomic ion channel activity"/>
    <property type="evidence" value="ECO:0007669"/>
    <property type="project" value="InterPro"/>
</dbReference>
<keyword evidence="3" id="KW-1003">Cell membrane</keyword>
<evidence type="ECO:0000256" key="18">
    <source>
        <dbReference type="PIRSR" id="PIRSR601508-3"/>
    </source>
</evidence>
<keyword evidence="18" id="KW-1015">Disulfide bond</keyword>
<dbReference type="InterPro" id="IPR001320">
    <property type="entry name" value="Iontro_rcpt_C"/>
</dbReference>
<keyword evidence="12" id="KW-0628">Postsynaptic cell membrane</keyword>
<feature type="binding site" evidence="16">
    <location>
        <position position="735"/>
    </location>
    <ligand>
        <name>L-glutamate</name>
        <dbReference type="ChEBI" id="CHEBI:29985"/>
    </ligand>
</feature>
<dbReference type="FunFam" id="1.10.287.70:FF:000010">
    <property type="entry name" value="Putative glutamate receptor ionotropic kainate 1"/>
    <property type="match status" value="1"/>
</dbReference>
<reference evidence="23 24" key="1">
    <citation type="submission" date="2015-12" db="EMBL/GenBank/DDBJ databases">
        <title>The genome of Folsomia candida.</title>
        <authorList>
            <person name="Faddeeva A."/>
            <person name="Derks M.F."/>
            <person name="Anvar Y."/>
            <person name="Smit S."/>
            <person name="Van Straalen N."/>
            <person name="Roelofs D."/>
        </authorList>
    </citation>
    <scope>NUCLEOTIDE SEQUENCE [LARGE SCALE GENOMIC DNA]</scope>
    <source>
        <strain evidence="23 24">VU population</strain>
        <tissue evidence="23">Whole body</tissue>
    </source>
</reference>
<evidence type="ECO:0000256" key="3">
    <source>
        <dbReference type="ARBA" id="ARBA00022475"/>
    </source>
</evidence>
<evidence type="ECO:0000256" key="13">
    <source>
        <dbReference type="ARBA" id="ARBA00023286"/>
    </source>
</evidence>
<evidence type="ECO:0000256" key="9">
    <source>
        <dbReference type="ARBA" id="ARBA00023136"/>
    </source>
</evidence>
<dbReference type="InterPro" id="IPR001828">
    <property type="entry name" value="ANF_lig-bd_rcpt"/>
</dbReference>
<evidence type="ECO:0000256" key="7">
    <source>
        <dbReference type="ARBA" id="ARBA00023018"/>
    </source>
</evidence>
<feature type="disulfide bond" evidence="18">
    <location>
        <begin position="81"/>
        <end position="342"/>
    </location>
</feature>
<dbReference type="Proteomes" id="UP000198287">
    <property type="component" value="Unassembled WGS sequence"/>
</dbReference>
<protein>
    <submittedName>
        <fullName evidence="23">Glutamate receptor ionotropic, kainate 2</fullName>
    </submittedName>
</protein>
<feature type="binding site" evidence="16">
    <location>
        <position position="687"/>
    </location>
    <ligand>
        <name>L-glutamate</name>
        <dbReference type="ChEBI" id="CHEBI:29985"/>
    </ligand>
</feature>
<keyword evidence="5 20" id="KW-0732">Signal</keyword>
<evidence type="ECO:0000256" key="8">
    <source>
        <dbReference type="ARBA" id="ARBA00023065"/>
    </source>
</evidence>
<keyword evidence="4 19" id="KW-0812">Transmembrane</keyword>
<dbReference type="AlphaFoldDB" id="A0A226DQK6"/>
<proteinExistence type="inferred from homology"/>
<dbReference type="PANTHER" id="PTHR18966">
    <property type="entry name" value="IONOTROPIC GLUTAMATE RECEPTOR"/>
    <property type="match status" value="1"/>
</dbReference>
<dbReference type="GO" id="GO:0045211">
    <property type="term" value="C:postsynaptic membrane"/>
    <property type="evidence" value="ECO:0007669"/>
    <property type="project" value="UniProtKB-SubCell"/>
</dbReference>
<comment type="caution">
    <text evidence="23">The sequence shown here is derived from an EMBL/GenBank/DDBJ whole genome shotgun (WGS) entry which is preliminary data.</text>
</comment>
<evidence type="ECO:0000256" key="14">
    <source>
        <dbReference type="ARBA" id="ARBA00023303"/>
    </source>
</evidence>
<dbReference type="SUPFAM" id="SSF53822">
    <property type="entry name" value="Periplasmic binding protein-like I"/>
    <property type="match status" value="1"/>
</dbReference>
<dbReference type="Gene3D" id="3.40.50.2300">
    <property type="match status" value="2"/>
</dbReference>
<dbReference type="InterPro" id="IPR028082">
    <property type="entry name" value="Peripla_BP_I"/>
</dbReference>
<feature type="binding site" evidence="16">
    <location>
        <position position="686"/>
    </location>
    <ligand>
        <name>L-glutamate</name>
        <dbReference type="ChEBI" id="CHEBI:29985"/>
    </ligand>
</feature>
<dbReference type="Pfam" id="PF01094">
    <property type="entry name" value="ANF_receptor"/>
    <property type="match status" value="1"/>
</dbReference>
<feature type="site" description="Crucial to convey clamshell closure to channel opening" evidence="17">
    <location>
        <position position="665"/>
    </location>
</feature>
<evidence type="ECO:0000256" key="19">
    <source>
        <dbReference type="SAM" id="Phobius"/>
    </source>
</evidence>
<feature type="domain" description="Ionotropic glutamate receptor C-terminal" evidence="21">
    <location>
        <begin position="425"/>
        <end position="798"/>
    </location>
</feature>
<dbReference type="OrthoDB" id="5984008at2759"/>
<keyword evidence="11" id="KW-0325">Glycoprotein</keyword>
<dbReference type="InterPro" id="IPR001508">
    <property type="entry name" value="Iono_Glu_rcpt_met"/>
</dbReference>
<feature type="transmembrane region" description="Helical" evidence="19">
    <location>
        <begin position="555"/>
        <end position="574"/>
    </location>
</feature>
<evidence type="ECO:0000256" key="17">
    <source>
        <dbReference type="PIRSR" id="PIRSR601508-2"/>
    </source>
</evidence>
<dbReference type="EMBL" id="LNIX01000015">
    <property type="protein sequence ID" value="OXA46486.1"/>
    <property type="molecule type" value="Genomic_DNA"/>
</dbReference>